<sequence>MLRSSTKAKARKSTFSEIQGKNQAIRAKAPDATIFAIELSFRVFSKGMFEALSENKNAKPPTTSVKDAKNAIVSIRF</sequence>
<protein>
    <submittedName>
        <fullName evidence="2">Uncharacterized protein</fullName>
    </submittedName>
</protein>
<reference evidence="2 3" key="2">
    <citation type="journal article" date="2015" name="BMC Genomics">
        <title>Analysis of three genomes within the thermophilic bacterial species Caldanaerobacter subterraneus with a focus on carbon monoxide dehydrogenase evolution and hydrolase diversity.</title>
        <authorList>
            <person name="Sant'Anna F.H."/>
            <person name="Lebedinsky A.V."/>
            <person name="Sokolova T.G."/>
            <person name="Robb F.T."/>
            <person name="Gonzalez J.M."/>
        </authorList>
    </citation>
    <scope>NUCLEOTIDE SEQUENCE [LARGE SCALE GENOMIC DNA]</scope>
    <source>
        <strain evidence="2 3">DSM 12653</strain>
    </source>
</reference>
<evidence type="ECO:0000256" key="1">
    <source>
        <dbReference type="SAM" id="MobiDB-lite"/>
    </source>
</evidence>
<accession>A0A0F5PPD7</accession>
<gene>
    <name evidence="2" type="ORF">CDSM653_00462</name>
</gene>
<name>A0A0F5PPD7_9THEO</name>
<comment type="caution">
    <text evidence="2">The sequence shown here is derived from an EMBL/GenBank/DDBJ whole genome shotgun (WGS) entry which is preliminary data.</text>
</comment>
<dbReference type="Proteomes" id="UP000010146">
    <property type="component" value="Unassembled WGS sequence"/>
</dbReference>
<dbReference type="EMBL" id="ABXP02000031">
    <property type="protein sequence ID" value="KKC30508.1"/>
    <property type="molecule type" value="Genomic_DNA"/>
</dbReference>
<dbReference type="AlphaFoldDB" id="A0A0F5PPD7"/>
<feature type="region of interest" description="Disordered" evidence="1">
    <location>
        <begin position="1"/>
        <end position="21"/>
    </location>
</feature>
<feature type="compositionally biased region" description="Basic residues" evidence="1">
    <location>
        <begin position="1"/>
        <end position="12"/>
    </location>
</feature>
<reference evidence="3" key="3">
    <citation type="submission" date="2015-02" db="EMBL/GenBank/DDBJ databases">
        <title>Genome analysis of three genomes within the thermophilic hydrogenogenic bacterial species Caldanaerobacter subterraneus.</title>
        <authorList>
            <person name="Sant'Anna F.H."/>
            <person name="Lebedinsky A."/>
            <person name="Sokolova T."/>
            <person name="Robb F.T."/>
            <person name="Gonzalez J.M."/>
        </authorList>
    </citation>
    <scope>NUCLEOTIDE SEQUENCE [LARGE SCALE GENOMIC DNA]</scope>
    <source>
        <strain evidence="3">DSM 12653</strain>
    </source>
</reference>
<evidence type="ECO:0000313" key="3">
    <source>
        <dbReference type="Proteomes" id="UP000010146"/>
    </source>
</evidence>
<proteinExistence type="predicted"/>
<reference evidence="2 3" key="1">
    <citation type="submission" date="2008-07" db="EMBL/GenBank/DDBJ databases">
        <authorList>
            <person name="Gonzalez J."/>
            <person name="Sokolova T."/>
            <person name="Ferriera S."/>
            <person name="Johnson J."/>
            <person name="Kravitz S."/>
            <person name="Beeson K."/>
            <person name="Sutton G."/>
            <person name="Rogers Y.-H."/>
            <person name="Friedman R."/>
            <person name="Frazier M."/>
            <person name="Venter J.C."/>
        </authorList>
    </citation>
    <scope>NUCLEOTIDE SEQUENCE [LARGE SCALE GENOMIC DNA]</scope>
    <source>
        <strain evidence="2 3">DSM 12653</strain>
    </source>
</reference>
<dbReference type="RefSeq" id="WP_236727639.1">
    <property type="nucleotide sequence ID" value="NZ_ABXP02000031.1"/>
</dbReference>
<organism evidence="2 3">
    <name type="scientific">Caldanaerobacter subterraneus subsp. pacificus DSM 12653</name>
    <dbReference type="NCBI Taxonomy" id="391606"/>
    <lineage>
        <taxon>Bacteria</taxon>
        <taxon>Bacillati</taxon>
        <taxon>Bacillota</taxon>
        <taxon>Clostridia</taxon>
        <taxon>Thermoanaerobacterales</taxon>
        <taxon>Thermoanaerobacteraceae</taxon>
        <taxon>Caldanaerobacter</taxon>
    </lineage>
</organism>
<evidence type="ECO:0000313" key="2">
    <source>
        <dbReference type="EMBL" id="KKC30508.1"/>
    </source>
</evidence>